<dbReference type="Pfam" id="PF02561">
    <property type="entry name" value="FliS"/>
    <property type="match status" value="1"/>
</dbReference>
<keyword evidence="3 6" id="KW-0963">Cytoplasm</keyword>
<sequence>MQRNIQQFARVYENDALEARVLGANPAELVEMLYAGAIDAISAAVLAIEVGDYARKSACLSKALDIVSGLDVTLDHTRGGEISANLAALYDYVKRRLMDAATTNDQEKLREVIHLLDTVREAWDELGRQQRAGGRGLGSSHGAITV</sequence>
<dbReference type="GO" id="GO:0044781">
    <property type="term" value="P:bacterial-type flagellum organization"/>
    <property type="evidence" value="ECO:0007669"/>
    <property type="project" value="UniProtKB-UniRule"/>
</dbReference>
<evidence type="ECO:0000313" key="8">
    <source>
        <dbReference type="Proteomes" id="UP001200247"/>
    </source>
</evidence>
<dbReference type="PANTHER" id="PTHR34773">
    <property type="entry name" value="FLAGELLAR SECRETION CHAPERONE FLIS"/>
    <property type="match status" value="1"/>
</dbReference>
<gene>
    <name evidence="7" type="primary">fliS</name>
    <name evidence="7" type="ORF">LH440_09610</name>
</gene>
<keyword evidence="7" id="KW-0966">Cell projection</keyword>
<dbReference type="RefSeq" id="WP_239894053.1">
    <property type="nucleotide sequence ID" value="NZ_JAJAXM010000016.1"/>
</dbReference>
<dbReference type="Proteomes" id="UP001200247">
    <property type="component" value="Unassembled WGS sequence"/>
</dbReference>
<evidence type="ECO:0000256" key="5">
    <source>
        <dbReference type="ARBA" id="ARBA00023186"/>
    </source>
</evidence>
<dbReference type="InterPro" id="IPR036584">
    <property type="entry name" value="FliS_sf"/>
</dbReference>
<comment type="caution">
    <text evidence="7">The sequence shown here is derived from an EMBL/GenBank/DDBJ whole genome shotgun (WGS) entry which is preliminary data.</text>
</comment>
<dbReference type="EMBL" id="JAJAXM010000016">
    <property type="protein sequence ID" value="MCG9026152.1"/>
    <property type="molecule type" value="Genomic_DNA"/>
</dbReference>
<evidence type="ECO:0000256" key="6">
    <source>
        <dbReference type="PIRNR" id="PIRNR039090"/>
    </source>
</evidence>
<evidence type="ECO:0000256" key="2">
    <source>
        <dbReference type="ARBA" id="ARBA00008787"/>
    </source>
</evidence>
<evidence type="ECO:0000313" key="7">
    <source>
        <dbReference type="EMBL" id="MCG9026152.1"/>
    </source>
</evidence>
<proteinExistence type="inferred from homology"/>
<keyword evidence="7" id="KW-0282">Flagellum</keyword>
<name>A0ABD4SRS7_9NEIS</name>
<accession>A0ABD4SRS7</accession>
<evidence type="ECO:0000256" key="4">
    <source>
        <dbReference type="ARBA" id="ARBA00022795"/>
    </source>
</evidence>
<dbReference type="InterPro" id="IPR003713">
    <property type="entry name" value="FliS"/>
</dbReference>
<evidence type="ECO:0000256" key="1">
    <source>
        <dbReference type="ARBA" id="ARBA00004514"/>
    </source>
</evidence>
<keyword evidence="5" id="KW-0143">Chaperone</keyword>
<comment type="subcellular location">
    <subcellularLocation>
        <location evidence="1 6">Cytoplasm</location>
        <location evidence="1 6">Cytosol</location>
    </subcellularLocation>
</comment>
<reference evidence="7 8" key="1">
    <citation type="submission" date="2021-10" db="EMBL/GenBank/DDBJ databases">
        <title>Whole-genome sequencing analysis of Laribacter hongkongensis: virulence gene profiles, carbohydrate-active enzyme prediction, and antimicrobial resistance characterization.</title>
        <authorList>
            <person name="Yuan P."/>
            <person name="Zhan Y."/>
            <person name="Chen D."/>
        </authorList>
    </citation>
    <scope>NUCLEOTIDE SEQUENCE [LARGE SCALE GENOMIC DNA]</scope>
    <source>
        <strain evidence="7 8">W67</strain>
    </source>
</reference>
<dbReference type="PANTHER" id="PTHR34773:SF1">
    <property type="entry name" value="FLAGELLAR SECRETION CHAPERONE FLIS"/>
    <property type="match status" value="1"/>
</dbReference>
<dbReference type="PIRSF" id="PIRSF039090">
    <property type="entry name" value="Flis"/>
    <property type="match status" value="1"/>
</dbReference>
<keyword evidence="4 6" id="KW-1005">Bacterial flagellum biogenesis</keyword>
<keyword evidence="7" id="KW-0969">Cilium</keyword>
<protein>
    <recommendedName>
        <fullName evidence="6">Flagellar secretion chaperone FliS</fullName>
    </recommendedName>
</protein>
<evidence type="ECO:0000256" key="3">
    <source>
        <dbReference type="ARBA" id="ARBA00022490"/>
    </source>
</evidence>
<dbReference type="CDD" id="cd16098">
    <property type="entry name" value="FliS"/>
    <property type="match status" value="1"/>
</dbReference>
<dbReference type="AlphaFoldDB" id="A0ABD4SRS7"/>
<organism evidence="7 8">
    <name type="scientific">Laribacter hongkongensis</name>
    <dbReference type="NCBI Taxonomy" id="168471"/>
    <lineage>
        <taxon>Bacteria</taxon>
        <taxon>Pseudomonadati</taxon>
        <taxon>Pseudomonadota</taxon>
        <taxon>Betaproteobacteria</taxon>
        <taxon>Neisseriales</taxon>
        <taxon>Aquaspirillaceae</taxon>
        <taxon>Laribacter</taxon>
    </lineage>
</organism>
<dbReference type="GO" id="GO:0005829">
    <property type="term" value="C:cytosol"/>
    <property type="evidence" value="ECO:0007669"/>
    <property type="project" value="UniProtKB-SubCell"/>
</dbReference>
<dbReference type="NCBIfam" id="TIGR00208">
    <property type="entry name" value="fliS"/>
    <property type="match status" value="1"/>
</dbReference>
<dbReference type="Gene3D" id="1.20.120.340">
    <property type="entry name" value="Flagellar protein FliS"/>
    <property type="match status" value="1"/>
</dbReference>
<comment type="similarity">
    <text evidence="2 6">Belongs to the FliS family.</text>
</comment>
<dbReference type="SUPFAM" id="SSF101116">
    <property type="entry name" value="Flagellar export chaperone FliS"/>
    <property type="match status" value="1"/>
</dbReference>